<accession>A0A256FBL9</accession>
<evidence type="ECO:0000259" key="2">
    <source>
        <dbReference type="Pfam" id="PF01266"/>
    </source>
</evidence>
<evidence type="ECO:0000256" key="1">
    <source>
        <dbReference type="ARBA" id="ARBA00023002"/>
    </source>
</evidence>
<protein>
    <submittedName>
        <fullName evidence="3">FAD dependent oxidoreductase family protein</fullName>
    </submittedName>
</protein>
<dbReference type="EMBL" id="NNRJ01000056">
    <property type="protein sequence ID" value="OYR12252.1"/>
    <property type="molecule type" value="Genomic_DNA"/>
</dbReference>
<dbReference type="SUPFAM" id="SSF51905">
    <property type="entry name" value="FAD/NAD(P)-binding domain"/>
    <property type="match status" value="1"/>
</dbReference>
<keyword evidence="4" id="KW-1185">Reference proteome</keyword>
<reference evidence="3 4" key="1">
    <citation type="submission" date="2017-07" db="EMBL/GenBank/DDBJ databases">
        <title>Phylogenetic study on the rhizospheric bacterium Ochrobactrum sp. A44.</title>
        <authorList>
            <person name="Krzyzanowska D.M."/>
            <person name="Ossowicki A."/>
            <person name="Rajewska M."/>
            <person name="Maciag T."/>
            <person name="Kaczynski Z."/>
            <person name="Czerwicka M."/>
            <person name="Jafra S."/>
        </authorList>
    </citation>
    <scope>NUCLEOTIDE SEQUENCE [LARGE SCALE GENOMIC DNA]</scope>
    <source>
        <strain evidence="3 4">DSM 7216</strain>
    </source>
</reference>
<dbReference type="RefSeq" id="WP_143850983.1">
    <property type="nucleotide sequence ID" value="NZ_JBHEEK010000033.1"/>
</dbReference>
<dbReference type="Gene3D" id="3.30.9.10">
    <property type="entry name" value="D-Amino Acid Oxidase, subunit A, domain 2"/>
    <property type="match status" value="1"/>
</dbReference>
<dbReference type="PANTHER" id="PTHR13847:SF281">
    <property type="entry name" value="FAD DEPENDENT OXIDOREDUCTASE DOMAIN-CONTAINING PROTEIN"/>
    <property type="match status" value="1"/>
</dbReference>
<sequence>MHMAPKYKSASGWNALLAPRNVRMALPATKRFRNIVIGAGYTGLAAARRLAELNPDEQILLLEASTIGEGASGRNSGYLLINPGEPSANAEGFEADWATRQMNIVQAGLDQLKAQVLRYSIECDWDENPLAITAAATPRVEKSARATVATYRKWGINPQEYSQSQLESIIGTDYYRYGLQSLTKVLIQPAALQRGIADNLPASVHLVENIVVQSVTKSSPFSVKTNQGDFVADRVFITNNLHARELGVVRNRMIGILTYGAFTPELNETELASLGEQPKWGILPAHRMGTTMRKTNRRLLIRSGDSYESELAPEKVRAMLTSLYKNRFPNMRNHEFEFVWGGFTAVTHNGGFYFGEAYPSMFVSVGCGGAGVLRGTSQGTLLAEMASGTKSQLLSDRLNMAGPSWIPPEPLAGIGAKLQIAFEQLQAGRER</sequence>
<keyword evidence="1" id="KW-0560">Oxidoreductase</keyword>
<evidence type="ECO:0000313" key="4">
    <source>
        <dbReference type="Proteomes" id="UP000215590"/>
    </source>
</evidence>
<organism evidence="3 4">
    <name type="scientific">Brucella thiophenivorans</name>
    <dbReference type="NCBI Taxonomy" id="571255"/>
    <lineage>
        <taxon>Bacteria</taxon>
        <taxon>Pseudomonadati</taxon>
        <taxon>Pseudomonadota</taxon>
        <taxon>Alphaproteobacteria</taxon>
        <taxon>Hyphomicrobiales</taxon>
        <taxon>Brucellaceae</taxon>
        <taxon>Brucella/Ochrobactrum group</taxon>
        <taxon>Brucella</taxon>
    </lineage>
</organism>
<dbReference type="OrthoDB" id="311718at2"/>
<evidence type="ECO:0000313" key="3">
    <source>
        <dbReference type="EMBL" id="OYR12252.1"/>
    </source>
</evidence>
<dbReference type="Proteomes" id="UP000215590">
    <property type="component" value="Unassembled WGS sequence"/>
</dbReference>
<feature type="domain" description="FAD dependent oxidoreductase" evidence="2">
    <location>
        <begin position="35"/>
        <end position="385"/>
    </location>
</feature>
<dbReference type="InterPro" id="IPR036188">
    <property type="entry name" value="FAD/NAD-bd_sf"/>
</dbReference>
<proteinExistence type="predicted"/>
<dbReference type="GO" id="GO:0005737">
    <property type="term" value="C:cytoplasm"/>
    <property type="evidence" value="ECO:0007669"/>
    <property type="project" value="TreeGrafter"/>
</dbReference>
<dbReference type="Pfam" id="PF01266">
    <property type="entry name" value="DAO"/>
    <property type="match status" value="1"/>
</dbReference>
<name>A0A256FBL9_9HYPH</name>
<comment type="caution">
    <text evidence="3">The sequence shown here is derived from an EMBL/GenBank/DDBJ whole genome shotgun (WGS) entry which is preliminary data.</text>
</comment>
<dbReference type="PANTHER" id="PTHR13847">
    <property type="entry name" value="SARCOSINE DEHYDROGENASE-RELATED"/>
    <property type="match status" value="1"/>
</dbReference>
<dbReference type="GO" id="GO:0016491">
    <property type="term" value="F:oxidoreductase activity"/>
    <property type="evidence" value="ECO:0007669"/>
    <property type="project" value="UniProtKB-KW"/>
</dbReference>
<dbReference type="AlphaFoldDB" id="A0A256FBL9"/>
<gene>
    <name evidence="3" type="ORF">CEV31_3602</name>
</gene>
<dbReference type="InterPro" id="IPR006076">
    <property type="entry name" value="FAD-dep_OxRdtase"/>
</dbReference>
<dbReference type="Gene3D" id="3.50.50.60">
    <property type="entry name" value="FAD/NAD(P)-binding domain"/>
    <property type="match status" value="1"/>
</dbReference>